<dbReference type="SUPFAM" id="SSF52777">
    <property type="entry name" value="CoA-dependent acyltransferases"/>
    <property type="match status" value="12"/>
</dbReference>
<dbReference type="Gene3D" id="3.40.50.1820">
    <property type="entry name" value="alpha/beta hydrolase"/>
    <property type="match status" value="1"/>
</dbReference>
<evidence type="ECO:0000313" key="7">
    <source>
        <dbReference type="EMBL" id="MBB4915670.1"/>
    </source>
</evidence>
<keyword evidence="4" id="KW-0677">Repeat</keyword>
<dbReference type="InterPro" id="IPR001242">
    <property type="entry name" value="Condensation_dom"/>
</dbReference>
<organism evidence="7 8">
    <name type="scientific">Streptosporangium saharense</name>
    <dbReference type="NCBI Taxonomy" id="1706840"/>
    <lineage>
        <taxon>Bacteria</taxon>
        <taxon>Bacillati</taxon>
        <taxon>Actinomycetota</taxon>
        <taxon>Actinomycetes</taxon>
        <taxon>Streptosporangiales</taxon>
        <taxon>Streptosporangiaceae</taxon>
        <taxon>Streptosporangium</taxon>
    </lineage>
</organism>
<dbReference type="InterPro" id="IPR020845">
    <property type="entry name" value="AMP-binding_CS"/>
</dbReference>
<dbReference type="CDD" id="cd05930">
    <property type="entry name" value="A_NRPS"/>
    <property type="match status" value="3"/>
</dbReference>
<dbReference type="Gene3D" id="2.30.38.10">
    <property type="entry name" value="Luciferase, Domain 3"/>
    <property type="match status" value="3"/>
</dbReference>
<dbReference type="Gene3D" id="3.30.559.30">
    <property type="entry name" value="Nonribosomal peptide synthetase, condensation domain"/>
    <property type="match status" value="6"/>
</dbReference>
<dbReference type="PROSITE" id="PS00012">
    <property type="entry name" value="PHOSPHOPANTETHEINE"/>
    <property type="match status" value="4"/>
</dbReference>
<comment type="cofactor">
    <cofactor evidence="1">
        <name>pantetheine 4'-phosphate</name>
        <dbReference type="ChEBI" id="CHEBI:47942"/>
    </cofactor>
</comment>
<dbReference type="SUPFAM" id="SSF56801">
    <property type="entry name" value="Acetyl-CoA synthetase-like"/>
    <property type="match status" value="4"/>
</dbReference>
<dbReference type="Gene3D" id="3.40.50.980">
    <property type="match status" value="6"/>
</dbReference>
<dbReference type="CDD" id="cd19543">
    <property type="entry name" value="DCL_NRPS"/>
    <property type="match status" value="1"/>
</dbReference>
<dbReference type="GO" id="GO:0017000">
    <property type="term" value="P:antibiotic biosynthetic process"/>
    <property type="evidence" value="ECO:0007669"/>
    <property type="project" value="UniProtKB-KW"/>
</dbReference>
<keyword evidence="2" id="KW-0596">Phosphopantetheine</keyword>
<evidence type="ECO:0000259" key="6">
    <source>
        <dbReference type="PROSITE" id="PS50075"/>
    </source>
</evidence>
<dbReference type="InterPro" id="IPR036736">
    <property type="entry name" value="ACP-like_sf"/>
</dbReference>
<feature type="domain" description="Carrier" evidence="6">
    <location>
        <begin position="917"/>
        <end position="991"/>
    </location>
</feature>
<dbReference type="GO" id="GO:0031177">
    <property type="term" value="F:phosphopantetheine binding"/>
    <property type="evidence" value="ECO:0007669"/>
    <property type="project" value="InterPro"/>
</dbReference>
<dbReference type="GO" id="GO:0044550">
    <property type="term" value="P:secondary metabolite biosynthetic process"/>
    <property type="evidence" value="ECO:0007669"/>
    <property type="project" value="TreeGrafter"/>
</dbReference>
<accession>A0A7W7QL97</accession>
<keyword evidence="8" id="KW-1185">Reference proteome</keyword>
<dbReference type="RefSeq" id="WP_184714304.1">
    <property type="nucleotide sequence ID" value="NZ_JACHJP010000002.1"/>
</dbReference>
<dbReference type="Gene3D" id="3.30.559.10">
    <property type="entry name" value="Chloramphenicol acetyltransferase-like domain"/>
    <property type="match status" value="6"/>
</dbReference>
<evidence type="ECO:0000256" key="3">
    <source>
        <dbReference type="ARBA" id="ARBA00022553"/>
    </source>
</evidence>
<dbReference type="Pfam" id="PF00501">
    <property type="entry name" value="AMP-binding"/>
    <property type="match status" value="4"/>
</dbReference>
<dbReference type="SMART" id="SM00823">
    <property type="entry name" value="PKS_PP"/>
    <property type="match status" value="4"/>
</dbReference>
<dbReference type="InterPro" id="IPR009081">
    <property type="entry name" value="PP-bd_ACP"/>
</dbReference>
<dbReference type="GO" id="GO:0008610">
    <property type="term" value="P:lipid biosynthetic process"/>
    <property type="evidence" value="ECO:0007669"/>
    <property type="project" value="UniProtKB-ARBA"/>
</dbReference>
<dbReference type="SUPFAM" id="SSF47336">
    <property type="entry name" value="ACP-like"/>
    <property type="match status" value="4"/>
</dbReference>
<dbReference type="FunFam" id="3.40.50.980:FF:000002">
    <property type="entry name" value="Enterobactin synthetase component F"/>
    <property type="match status" value="1"/>
</dbReference>
<dbReference type="InterPro" id="IPR006162">
    <property type="entry name" value="Ppantetheine_attach_site"/>
</dbReference>
<dbReference type="FunFam" id="2.30.38.10:FF:000001">
    <property type="entry name" value="Non-ribosomal peptide synthetase PvdI"/>
    <property type="match status" value="4"/>
</dbReference>
<evidence type="ECO:0000256" key="2">
    <source>
        <dbReference type="ARBA" id="ARBA00022450"/>
    </source>
</evidence>
<dbReference type="FunFam" id="3.40.50.12780:FF:000012">
    <property type="entry name" value="Non-ribosomal peptide synthetase"/>
    <property type="match status" value="1"/>
</dbReference>
<dbReference type="InterPro" id="IPR045851">
    <property type="entry name" value="AMP-bd_C_sf"/>
</dbReference>
<dbReference type="InterPro" id="IPR010060">
    <property type="entry name" value="NRPS_synth"/>
</dbReference>
<dbReference type="PROSITE" id="PS50075">
    <property type="entry name" value="CARRIER"/>
    <property type="match status" value="4"/>
</dbReference>
<dbReference type="InterPro" id="IPR023213">
    <property type="entry name" value="CAT-like_dom_sf"/>
</dbReference>
<dbReference type="GO" id="GO:0043041">
    <property type="term" value="P:amino acid activation for nonribosomal peptide biosynthetic process"/>
    <property type="evidence" value="ECO:0007669"/>
    <property type="project" value="TreeGrafter"/>
</dbReference>
<comment type="caution">
    <text evidence="7">The sequence shown here is derived from an EMBL/GenBank/DDBJ whole genome shotgun (WGS) entry which is preliminary data.</text>
</comment>
<dbReference type="Pfam" id="PF00550">
    <property type="entry name" value="PP-binding"/>
    <property type="match status" value="4"/>
</dbReference>
<gene>
    <name evidence="7" type="ORF">FHS44_002755</name>
</gene>
<protein>
    <submittedName>
        <fullName evidence="7">Amino acid adenylation domain-containing protein/non-ribosomal peptide synthase protein (TIGR01720 family)</fullName>
    </submittedName>
</protein>
<feature type="domain" description="Carrier" evidence="6">
    <location>
        <begin position="4802"/>
        <end position="4877"/>
    </location>
</feature>
<evidence type="ECO:0000256" key="4">
    <source>
        <dbReference type="ARBA" id="ARBA00022737"/>
    </source>
</evidence>
<dbReference type="EMBL" id="JACHJP010000002">
    <property type="protein sequence ID" value="MBB4915670.1"/>
    <property type="molecule type" value="Genomic_DNA"/>
</dbReference>
<dbReference type="InterPro" id="IPR001031">
    <property type="entry name" value="Thioesterase"/>
</dbReference>
<evidence type="ECO:0000256" key="5">
    <source>
        <dbReference type="ARBA" id="ARBA00023194"/>
    </source>
</evidence>
<dbReference type="Pfam" id="PF13193">
    <property type="entry name" value="AMP-binding_C"/>
    <property type="match status" value="2"/>
</dbReference>
<proteinExistence type="predicted"/>
<dbReference type="Gene3D" id="1.10.1200.10">
    <property type="entry name" value="ACP-like"/>
    <property type="match status" value="3"/>
</dbReference>
<keyword evidence="5" id="KW-0045">Antibiotic biosynthesis</keyword>
<dbReference type="GO" id="GO:0003824">
    <property type="term" value="F:catalytic activity"/>
    <property type="evidence" value="ECO:0007669"/>
    <property type="project" value="InterPro"/>
</dbReference>
<dbReference type="InterPro" id="IPR042099">
    <property type="entry name" value="ANL_N_sf"/>
</dbReference>
<keyword evidence="3" id="KW-0597">Phosphoprotein</keyword>
<dbReference type="NCBIfam" id="TIGR01720">
    <property type="entry name" value="NRPS-para261"/>
    <property type="match status" value="1"/>
</dbReference>
<dbReference type="CDD" id="cd19540">
    <property type="entry name" value="LCL_NRPS-like"/>
    <property type="match status" value="1"/>
</dbReference>
<dbReference type="InterPro" id="IPR025110">
    <property type="entry name" value="AMP-bd_C"/>
</dbReference>
<name>A0A7W7QL97_9ACTN</name>
<dbReference type="PROSITE" id="PS00455">
    <property type="entry name" value="AMP_BINDING"/>
    <property type="match status" value="4"/>
</dbReference>
<dbReference type="InterPro" id="IPR020806">
    <property type="entry name" value="PKS_PP-bd"/>
</dbReference>
<reference evidence="7 8" key="1">
    <citation type="submission" date="2020-08" db="EMBL/GenBank/DDBJ databases">
        <title>Genomic Encyclopedia of Type Strains, Phase III (KMG-III): the genomes of soil and plant-associated and newly described type strains.</title>
        <authorList>
            <person name="Whitman W."/>
        </authorList>
    </citation>
    <scope>NUCLEOTIDE SEQUENCE [LARGE SCALE GENOMIC DNA]</scope>
    <source>
        <strain evidence="7 8">CECT 8840</strain>
    </source>
</reference>
<feature type="domain" description="Carrier" evidence="6">
    <location>
        <begin position="3328"/>
        <end position="3402"/>
    </location>
</feature>
<evidence type="ECO:0000313" key="8">
    <source>
        <dbReference type="Proteomes" id="UP000552644"/>
    </source>
</evidence>
<dbReference type="NCBIfam" id="NF003417">
    <property type="entry name" value="PRK04813.1"/>
    <property type="match status" value="5"/>
</dbReference>
<dbReference type="FunFam" id="1.10.1200.10:FF:000005">
    <property type="entry name" value="Nonribosomal peptide synthetase 1"/>
    <property type="match status" value="3"/>
</dbReference>
<dbReference type="Gene3D" id="3.40.50.12780">
    <property type="entry name" value="N-terminal domain of ligase-like"/>
    <property type="match status" value="1"/>
</dbReference>
<dbReference type="Pfam" id="PF00668">
    <property type="entry name" value="Condensation"/>
    <property type="match status" value="6"/>
</dbReference>
<dbReference type="Gene3D" id="3.30.300.30">
    <property type="match status" value="4"/>
</dbReference>
<sequence length="5135" mass="553134">MPADVLALTGAQLGVWYAQRLDPADPSFNVGQYVELCGPLDLDLFGEAVRTGVGETQALNVRIVDGPDGPWQVIGEAPGWDLDVVRCDPEEALRAMRADLANPVDILTGPLLAEVLYEVGPQRYFWYQRFHHILMDGYSFTLLAGRVAQIYTALAGGRPYGDSPFGRLGAIVGQEIDYRASGRREQDRDWWREHFADRPEAAEITPGTGEYGFLRERAEFPGQALLAVAKEVGGTWADAVTAVTAAYTWRMTGAPDVVLGMPFAGRFGAASMRVPGMAVNVLPVRVTPEPETTFADLVRRAAAEIVAVRAHQHYRGEDLQRDLDLVGSGRKLYGPSVNVKAFDYALSFAGIDGVARNLAAGPVDDLEFSFYKSPADVLVVELDGNPGKCSPETLRAHLRRFLAFAEALATAPRTPIAELPLITSRERDLVLDGWNATGTPVTGATVVEAFRAQARRTPEAAAVRDLSLGTGLTFAELDARSDRLAALLIGRGAIPERTVALELPRGAGTIVAQLAALKSGAAHLVLPTDLPEERRAFLLADADPVLVVTPQTLAEAETVAETGAGDLPEVTVRPSSLAYVLYTSGSTGLPKAVAVTHATLANLWEHHRVTLHAGPRRKVAHSYAFSFDSAWGPFLWMVSGHELVVLDEHERRDPASFTGIDVIDVSPSFCLQLADADMLDRPGHPGLVLLGGEAVPPALWRRLRETPGVRAHNLYGPTEFTVDALWAWLDDSDEPVVGRPVSGARAYVLDARLAPVPPGVTGELYVAGGGLARGYLNRPGLTAERFVADPFRFGERMYRTGDMARWRPDGTLEFHGRTDDQIKIRGHRVELGEVEAALAAVPGVTQAAAAVRGGLLTGYVVGDGLEAARVRGALAAQLPGYMVPAAVVVLAALPLTGHGKLDRRALPAPEFTATGRPPRDATEETLCGIFAEVLGLPEVGIDDNFFELGGDSITSIQVCGRARKAGLAVTPRQVFELRTVAGLAAAAGTVRQTRPDDGVGTVPVTPIVAWLRDLGGSATAFKHTAFKHTASVELPEEVTEERVRQAVQTLLDHHDALRARLNPDWTLDVRPVGAVAAADVINTGDDLDPAAGRMVAFTREPGRLTVTVHHLVVDGVSWRILLPDLRAALEGRQLEPVGTSLRTWATTVAELDVSGELPYWTGLLDRPDPRLGARRPGPGDTVGTAVRAVVTVPPGRTAPLLAAAARCRAGMDELLMAVLARATGGDELLVQTEGHGRDLLDDLDLSRTVGWFTVEHPVRVRLDGATTPADTLRRVKEAVRSVPGGGLGYAVLRHLRGQLDELARPQILFNYLGRFAAGAAFTASDDPAMPTPYALEVNAFLHETPQGPSLAVHLSTPPGVLDLDVFGTRWEAAVDELAATTGALVPSDLPLVALTQREVDRLPGDTADVLPLSPLQEGLLFHASTDELDVYTSLTHLELHGPVDGLRERMERLLARHDSLRAVFLSDGFDRPVQVIPARAELPWREIDLSGEPELLDEVERAELAHRFDVTRSPLLRCLLVRLGPGHHRLLLTGHHLVADGWSTPLIVRELVSGTAEPAPPYRDYLAWLGRRDTEVDAMAWREALAGPVEPTLVRGAEPGRAPVPPREVPVELPADVGERLGAFARRHGLTLNTVVQGAWAVLLGLLTGRDDVVFGATVSGRPADLDGVENMIGLFSNTVPVRVRLDPEEAAPAALARLQAEQARLLDHQYIGLAEIQALAGAGTLFDTLLVFENYPAGQGVPGGEVTVTGAGNRGHTHYPLTLLVLPSGNPVLGPDGGGPRFVLEYRPDAFDDDEAAAVAARFARVLAQLTAEAVVGEIDVLIEREQVLGDWIATEAEIPAGTVVDVFEAQVAATPDATAVVSGTTTLTFDQLNRRVNRLAHALTWLGAGRETLVALALPRSADLVVALLAVLKTGGAYLPIDLDYPEERRRLMLADARPVLVLTKLPETDDGPETNPVVERDPRQQAFVIYTSGSTGRPKGVQISHHGLMNLYRDHRDTVFAKAVEAAGGRRLRAGHTASFSFDSSWEQLLWLLCGHELHVFDEETRRDAEATVALVAERRIDTLDVTPTFAEQLLDCGLLDGEHRPLLVLLGGEAVPEALWRRMRETPGVIAHNYYGPTEDTVDTLGADLAESPTPVVGRPIANTRVYVLDHRLRPVPPGVPGELYIAGAGLARGYLNRPGLTAERFVADPLTYGERMYRTGDLARWRRDGTLEFLGRTDDQVKVRGYRIELGEVEAALVAQPGVSRAAVIVRDDRLVAYVVADGPVDPGELGLPAYMVPAVVTLDALPMNVHGKLDRAALPAPGASRTAGRAARDEREEIVRGVLADLLGVPAIGADDDFFALGGHSLLAARAVNRIRRALDTGLAIRDLFEARTVARLMPRLGGASRAPLTRAARPERVLLSAAQRRLWFLHHLEGPSPVYNIPLRLRLAEGTDAAALRAAWRDVAGRHEILRTVYPDAEGTPYQVVLDTLPPLTTMVSTTGRLADDLAEAENHGFDLPTEPPLRGTLFTLRDGGLVLSAVFHHIASDQWSEGVFLRDLATAYEARLAGREPEWPEVLQYADYTLWRQDASTEEDERHWRQALAGIPDELALPYDRPRPHTPSHRGGTVRLRLPDDVHRGVAALAGSGGATPFMVLQAAVALLLGRLGGGNDIPLGVPVAGRPDEALDDVMGLFVNTLVLRADLSGDPSFDTLLGRVRQTELAALAHQDLPFERLVDIVAPTRSLARHPLFQVMTQYHRAEPAVALGEVEPDLSVHARFDLAFNAVDDGEATHLSVIYARDLFDDASAELLGERLVHVLRQVLADPALTVGAVEVLSPAERDRITGEWNATGHEVPTGTLSRRIAAQARRTPDALAVAAPEGDGWLELTYAELERRADRLAWELAEGGAGPETIVAISIPRSAELMVALLAVLKTGAAYLPIDPDYPARRRELMLDDARPVRLLTADDVVSGGGDDRPFPDASAPGGPAYVIYTSGSTGRPKGVVVEHRAIVNRLAWMQAEYGLTPDDRVLQKTPAGFDVSVWEFFWALSEGAALVLAAPGDHRDPARLVQVIRERSVTVAHFVPSMLRAFLTDPGVPGCVSLRHVVCSGEALPADLAADFRRALGARLHNLYGPTEAAVDVTYQEYTGDPGISTVPIGRPVWNTETYVLDAALRPVPVGVPGEFYLSGVQLARGYLNRPGLTAERFVADPFKHGERMYRTGDLARWRPDGTVEFLGRTDDQVKIRGQRVELGEVEAALRALPGVRQAAALAVEGRLIGYVVGAPEAATDPAALRAELASRVPGQLVPSVIVPIDALPLSVNGKLDRRALPVPAAPEAPAVTRPGRPGEDALTAAFAEVLGLGTVGVDEDFFGLGGDSIMSITLVARARAAGLTITAKDVFEHPTVAGLAAVARSAEPASTTGAAEPAEEAAGPLPLLPVMHWLREQGVPVEDVHQARLLRVPPALGVERITAAFDALARRHDALRLRLARPHPAIWSAEIAQEAVPVEVRRVTGLADLDAEYRAAVGRLDPATGAVVQAVWFDLGEEPGRLLVVAHHLVVDGVSWRFLLPDLAAAVEGRDPAPVPVSLRRWSRRLSEEANAPRRLAELDHWLATVAPGATRLTAVPPAPGTVPVVHETVLDTALTRSLLSARGGMNALLLTALALALPGDGPTLVDLEGHGREHDELDLSRTAGWLTAVHPVRLDPGNTVSTVAAFKRIREQLAAVPDGGLGYGLLRHLNPQTAAFLAASPRPEILFNYLGRFGVGGAEDWGIADEALPDTGPGASPYGLEVDAVTHDRPEGPQLRVTWTSAALGGEELSGLAGRWAAALAELGAPGALDDALTPSDLPLVSLTQEQIDELPPGTTDVLPLAPLQEGLLFHASVDEGALDVYTVQNFLELRRPMDADRLREAWRLLTARHPNLLAGFRYDGLDRAVQFVPGAAELPLTEIDLTGLAGRPLEGEEAHADGIDLAFLPDPAQRDAVARILTEDRAARFDLTDPPLVRFTLVRLAPEHHLLVMIHHHILWDGWSEGLFLRELFDLYDGREPERVTPYRDYLAWLSRQDTDAAFEAWKQALAGLAEPTLLAPTGGELTAVVPEAVMAELPDGFGPSLVAQARRHGLTLSTLLTAAWGMVLAGVTGRSDVVFGSTVSGRPAEIPGVESTIGLFLNTVPVRVTLDADETLLALLTRLQRGRSAVLAHEHLGLGEIQRAAGLGQLFDTLYVLRNFGDDEDERQRITASYGIAEMDSVDGTHYPLTLVVTPDERLKVSLAYRPDVFDRPLAEAMLARFTRLLEQIAGDLTVPVGRLDPLGPDERRLVLQEWNATDHPLPDKTVARLLEEQAARTPDAVALVFGQTRHTYAELNARANRVARMLVSRGAGPERIVGLALPRSADMVAALFAVLKTGAAYLPLDLDYPADRIEHMITDAAPVCVLRPGDLEGLDELSGDDLGLDFPLSHPAYVIYTSGSTGQPKGVVVPYAGLTNMQFNHRSEIFDPVVASAGRRLRIAHTVSFSFDMSWEELLWLVEGHEVHVLDEEMRRDAQSLTTYCADHLVDVVNVTPSYAQQLVEHGLLEGHVPPLVLLGGEAVGHALWETLRTTEGTLGYNLYGPTEYTINTLGGGTGDSVTPIVGRPIWNTRVYVLDDRLRPVPVGVAGELYVSGIGLARGYLGRPALTAERFVADPFRDGERMYRTGDVVRWRGDGNLDFLGRADDQVKIRGFRVEPGEIEAVIAAEPGVAQVAVIAQPGPVTRLVAYVVPAGDGPGDLAAALREQLPSYMVPSAFVTLEALPLTINGKLDRRALPAPDFASAVSSREPRDEREATLCRVFAEVLGLPRVGIDDSFFELGGHSLLAMRLAARIRAELGTPLKLATVMAAPTPAELAVRLAGGAPGGFEVILPLRTTGDLPPLFCAHPPAGFAWLYGGLLPHLDSRRPLYGIQAPQLSGEDFSPETIRDLGRAYADRIAAVQPAGPYHLFGWSFGGQVAYAIATALRERGEEVAFLGVLDTFPMDTGEEPSRTSEELDELSRAETEEFLQGLRESAGVLADFDDATVRAIATVHRACMGLLLGADYARYDGDLLVVTATKDRVETGDHLQWAAHVDGRIVNHDVDFTHAELLTPKALTVIGPIVNRALNEIQTATPSQETPR</sequence>
<feature type="domain" description="Carrier" evidence="6">
    <location>
        <begin position="2316"/>
        <end position="2391"/>
    </location>
</feature>
<dbReference type="Proteomes" id="UP000552644">
    <property type="component" value="Unassembled WGS sequence"/>
</dbReference>
<dbReference type="GO" id="GO:0005737">
    <property type="term" value="C:cytoplasm"/>
    <property type="evidence" value="ECO:0007669"/>
    <property type="project" value="TreeGrafter"/>
</dbReference>
<evidence type="ECO:0000256" key="1">
    <source>
        <dbReference type="ARBA" id="ARBA00001957"/>
    </source>
</evidence>
<dbReference type="InterPro" id="IPR010071">
    <property type="entry name" value="AA_adenyl_dom"/>
</dbReference>
<dbReference type="NCBIfam" id="TIGR01733">
    <property type="entry name" value="AA-adenyl-dom"/>
    <property type="match status" value="4"/>
</dbReference>
<dbReference type="InterPro" id="IPR029058">
    <property type="entry name" value="AB_hydrolase_fold"/>
</dbReference>
<dbReference type="CDD" id="cd17646">
    <property type="entry name" value="A_NRPS_AB3403-like"/>
    <property type="match status" value="1"/>
</dbReference>
<dbReference type="PANTHER" id="PTHR45527:SF1">
    <property type="entry name" value="FATTY ACID SYNTHASE"/>
    <property type="match status" value="1"/>
</dbReference>
<dbReference type="SUPFAM" id="SSF53474">
    <property type="entry name" value="alpha/beta-Hydrolases"/>
    <property type="match status" value="1"/>
</dbReference>
<dbReference type="Pfam" id="PF00975">
    <property type="entry name" value="Thioesterase"/>
    <property type="match status" value="1"/>
</dbReference>
<dbReference type="PANTHER" id="PTHR45527">
    <property type="entry name" value="NONRIBOSOMAL PEPTIDE SYNTHETASE"/>
    <property type="match status" value="1"/>
</dbReference>
<dbReference type="InterPro" id="IPR000873">
    <property type="entry name" value="AMP-dep_synth/lig_dom"/>
</dbReference>